<feature type="compositionally biased region" description="Gly residues" evidence="1">
    <location>
        <begin position="79"/>
        <end position="105"/>
    </location>
</feature>
<keyword evidence="4" id="KW-1185">Reference proteome</keyword>
<keyword evidence="2" id="KW-0472">Membrane</keyword>
<dbReference type="EMBL" id="JAXOTQ010000032">
    <property type="protein sequence ID" value="MDZ5492456.1"/>
    <property type="molecule type" value="Genomic_DNA"/>
</dbReference>
<comment type="caution">
    <text evidence="3">The sequence shown here is derived from an EMBL/GenBank/DDBJ whole genome shotgun (WGS) entry which is preliminary data.</text>
</comment>
<reference evidence="3 4" key="1">
    <citation type="submission" date="2023-12" db="EMBL/GenBank/DDBJ databases">
        <title>Micromonospora sp. nov., isolated from Atacama Desert.</title>
        <authorList>
            <person name="Carro L."/>
            <person name="Golinska P."/>
            <person name="Klenk H.-P."/>
            <person name="Goodfellow M."/>
        </authorList>
    </citation>
    <scope>NUCLEOTIDE SEQUENCE [LARGE SCALE GENOMIC DNA]</scope>
    <source>
        <strain evidence="3 4">4G53</strain>
    </source>
</reference>
<sequence length="137" mass="13107">MTTRLVLGAGVTLLGSLALVIAVVSVYRGGLTLAPVGLLGLALLGTGLATLGRRAEAGWRPPGVGGYWDRPASGPTGIVGFGVDVGGGDGGAGRPAHDGGSGRVRWGGDGRWSDDGRDGGLGGGGSGGDGGWSGGGN</sequence>
<feature type="region of interest" description="Disordered" evidence="1">
    <location>
        <begin position="79"/>
        <end position="137"/>
    </location>
</feature>
<evidence type="ECO:0000313" key="4">
    <source>
        <dbReference type="Proteomes" id="UP001290101"/>
    </source>
</evidence>
<feature type="compositionally biased region" description="Basic and acidic residues" evidence="1">
    <location>
        <begin position="106"/>
        <end position="118"/>
    </location>
</feature>
<evidence type="ECO:0000256" key="1">
    <source>
        <dbReference type="SAM" id="MobiDB-lite"/>
    </source>
</evidence>
<name>A0ABU5JIR4_9ACTN</name>
<organism evidence="3 4">
    <name type="scientific">Micromonospora sicca</name>
    <dbReference type="NCBI Taxonomy" id="2202420"/>
    <lineage>
        <taxon>Bacteria</taxon>
        <taxon>Bacillati</taxon>
        <taxon>Actinomycetota</taxon>
        <taxon>Actinomycetes</taxon>
        <taxon>Micromonosporales</taxon>
        <taxon>Micromonosporaceae</taxon>
        <taxon>Micromonospora</taxon>
    </lineage>
</organism>
<feature type="transmembrane region" description="Helical" evidence="2">
    <location>
        <begin position="32"/>
        <end position="51"/>
    </location>
</feature>
<accession>A0ABU5JIR4</accession>
<protein>
    <submittedName>
        <fullName evidence="3">Uncharacterized protein</fullName>
    </submittedName>
</protein>
<feature type="compositionally biased region" description="Gly residues" evidence="1">
    <location>
        <begin position="119"/>
        <end position="137"/>
    </location>
</feature>
<keyword evidence="2" id="KW-0812">Transmembrane</keyword>
<keyword evidence="2" id="KW-1133">Transmembrane helix</keyword>
<evidence type="ECO:0000256" key="2">
    <source>
        <dbReference type="SAM" id="Phobius"/>
    </source>
</evidence>
<gene>
    <name evidence="3" type="ORF">U2F25_23785</name>
</gene>
<dbReference type="Proteomes" id="UP001290101">
    <property type="component" value="Unassembled WGS sequence"/>
</dbReference>
<proteinExistence type="predicted"/>
<dbReference type="RefSeq" id="WP_322442225.1">
    <property type="nucleotide sequence ID" value="NZ_JAXOTQ010000032.1"/>
</dbReference>
<evidence type="ECO:0000313" key="3">
    <source>
        <dbReference type="EMBL" id="MDZ5492456.1"/>
    </source>
</evidence>